<proteinExistence type="inferred from homology"/>
<name>A0ABU4TXM0_9PSEU</name>
<sequence>MSVTGEPAKGEYLIDPDRSVISFTTRAIYGLLRVRGTFRVGHGKISVAEPTTASTVDAVVAAGSFDSANAERDAHVRSADFLDVDTYPEIVFRGERVDQAANGKRTLRGTLTVRGMTQPISLALHRVGGDDQELVARATTRIDRYAFGITKAKGMTARYLTLTLDVVANR</sequence>
<comment type="caution">
    <text evidence="3">The sequence shown here is derived from an EMBL/GenBank/DDBJ whole genome shotgun (WGS) entry which is preliminary data.</text>
</comment>
<evidence type="ECO:0000256" key="1">
    <source>
        <dbReference type="ARBA" id="ARBA00008812"/>
    </source>
</evidence>
<dbReference type="SUPFAM" id="SSF101874">
    <property type="entry name" value="YceI-like"/>
    <property type="match status" value="1"/>
</dbReference>
<organism evidence="3 4">
    <name type="scientific">Lentzea kristufekii</name>
    <dbReference type="NCBI Taxonomy" id="3095430"/>
    <lineage>
        <taxon>Bacteria</taxon>
        <taxon>Bacillati</taxon>
        <taxon>Actinomycetota</taxon>
        <taxon>Actinomycetes</taxon>
        <taxon>Pseudonocardiales</taxon>
        <taxon>Pseudonocardiaceae</taxon>
        <taxon>Lentzea</taxon>
    </lineage>
</organism>
<protein>
    <submittedName>
        <fullName evidence="3">YceI family protein</fullName>
    </submittedName>
</protein>
<dbReference type="SMART" id="SM00867">
    <property type="entry name" value="YceI"/>
    <property type="match status" value="1"/>
</dbReference>
<reference evidence="3 4" key="1">
    <citation type="submission" date="2023-11" db="EMBL/GenBank/DDBJ databases">
        <title>Lentzea sokolovensis, sp. nov., Lentzea kristufkii, sp. nov., and Lentzea miocenensis, sp. nov., rare actinobacteria from Sokolov Coal Basin, Miocene lacustrine sediment, Czech Republic.</title>
        <authorList>
            <person name="Lara A."/>
            <person name="Kotroba L."/>
            <person name="Nouioui I."/>
            <person name="Neumann-Schaal M."/>
            <person name="Mast Y."/>
            <person name="Chronakova A."/>
        </authorList>
    </citation>
    <scope>NUCLEOTIDE SEQUENCE [LARGE SCALE GENOMIC DNA]</scope>
    <source>
        <strain evidence="3 4">BCCO 10_0798</strain>
    </source>
</reference>
<evidence type="ECO:0000259" key="2">
    <source>
        <dbReference type="SMART" id="SM00867"/>
    </source>
</evidence>
<dbReference type="PANTHER" id="PTHR34406">
    <property type="entry name" value="PROTEIN YCEI"/>
    <property type="match status" value="1"/>
</dbReference>
<dbReference type="Gene3D" id="2.40.128.110">
    <property type="entry name" value="Lipid/polyisoprenoid-binding, YceI-like"/>
    <property type="match status" value="1"/>
</dbReference>
<evidence type="ECO:0000313" key="3">
    <source>
        <dbReference type="EMBL" id="MDX8053044.1"/>
    </source>
</evidence>
<dbReference type="InterPro" id="IPR036761">
    <property type="entry name" value="TTHA0802/YceI-like_sf"/>
</dbReference>
<dbReference type="PANTHER" id="PTHR34406:SF1">
    <property type="entry name" value="PROTEIN YCEI"/>
    <property type="match status" value="1"/>
</dbReference>
<gene>
    <name evidence="3" type="ORF">SK571_27015</name>
</gene>
<feature type="domain" description="Lipid/polyisoprenoid-binding YceI-like" evidence="2">
    <location>
        <begin position="11"/>
        <end position="169"/>
    </location>
</feature>
<accession>A0ABU4TXM0</accession>
<keyword evidence="4" id="KW-1185">Reference proteome</keyword>
<dbReference type="RefSeq" id="WP_319986887.1">
    <property type="nucleotide sequence ID" value="NZ_JAXAVV010000014.1"/>
</dbReference>
<dbReference type="Pfam" id="PF04264">
    <property type="entry name" value="YceI"/>
    <property type="match status" value="1"/>
</dbReference>
<dbReference type="InterPro" id="IPR007372">
    <property type="entry name" value="Lipid/polyisoprenoid-bd_YceI"/>
</dbReference>
<comment type="similarity">
    <text evidence="1">Belongs to the UPF0312 family.</text>
</comment>
<reference evidence="3 4" key="2">
    <citation type="submission" date="2023-11" db="EMBL/GenBank/DDBJ databases">
        <authorList>
            <person name="Lara A.C."/>
            <person name="Chronakova A."/>
        </authorList>
    </citation>
    <scope>NUCLEOTIDE SEQUENCE [LARGE SCALE GENOMIC DNA]</scope>
    <source>
        <strain evidence="3 4">BCCO 10_0798</strain>
    </source>
</reference>
<dbReference type="EMBL" id="JAXAVV010000014">
    <property type="protein sequence ID" value="MDX8053044.1"/>
    <property type="molecule type" value="Genomic_DNA"/>
</dbReference>
<evidence type="ECO:0000313" key="4">
    <source>
        <dbReference type="Proteomes" id="UP001271792"/>
    </source>
</evidence>
<dbReference type="Proteomes" id="UP001271792">
    <property type="component" value="Unassembled WGS sequence"/>
</dbReference>